<feature type="compositionally biased region" description="Basic and acidic residues" evidence="1">
    <location>
        <begin position="298"/>
        <end position="316"/>
    </location>
</feature>
<reference evidence="2" key="1">
    <citation type="submission" date="2022-09" db="EMBL/GenBank/DDBJ databases">
        <title>Diverse halophilic archaea isolated from saline environments.</title>
        <authorList>
            <person name="Cui H.-L."/>
        </authorList>
    </citation>
    <scope>NUCLEOTIDE SEQUENCE</scope>
    <source>
        <strain evidence="2">ZS-35-S2</strain>
    </source>
</reference>
<gene>
    <name evidence="2" type="ORF">N0B31_19655</name>
</gene>
<dbReference type="KEGG" id="ssai:N0B31_19655"/>
<organism evidence="2 3">
    <name type="scientific">Salinirubellus salinus</name>
    <dbReference type="NCBI Taxonomy" id="1364945"/>
    <lineage>
        <taxon>Archaea</taxon>
        <taxon>Methanobacteriati</taxon>
        <taxon>Methanobacteriota</taxon>
        <taxon>Stenosarchaea group</taxon>
        <taxon>Halobacteria</taxon>
        <taxon>Halobacteriales</taxon>
        <taxon>Natronomonadaceae</taxon>
        <taxon>Salinirubellus</taxon>
    </lineage>
</organism>
<dbReference type="Gene3D" id="3.20.20.370">
    <property type="entry name" value="Glycoside hydrolase/deacetylase"/>
    <property type="match status" value="1"/>
</dbReference>
<dbReference type="SUPFAM" id="SSF88713">
    <property type="entry name" value="Glycoside hydrolase/deacetylase"/>
    <property type="match status" value="1"/>
</dbReference>
<proteinExistence type="predicted"/>
<dbReference type="GO" id="GO:0005975">
    <property type="term" value="P:carbohydrate metabolic process"/>
    <property type="evidence" value="ECO:0007669"/>
    <property type="project" value="InterPro"/>
</dbReference>
<dbReference type="CDD" id="cd10931">
    <property type="entry name" value="CE4_u7"/>
    <property type="match status" value="1"/>
</dbReference>
<dbReference type="AlphaFoldDB" id="A0A9E7R220"/>
<evidence type="ECO:0000256" key="1">
    <source>
        <dbReference type="SAM" id="MobiDB-lite"/>
    </source>
</evidence>
<dbReference type="GeneID" id="74944687"/>
<keyword evidence="3" id="KW-1185">Reference proteome</keyword>
<protein>
    <submittedName>
        <fullName evidence="2">Polysaccharide deacetylase family protein</fullName>
    </submittedName>
</protein>
<dbReference type="Proteomes" id="UP001057580">
    <property type="component" value="Chromosome"/>
</dbReference>
<evidence type="ECO:0000313" key="2">
    <source>
        <dbReference type="EMBL" id="UWM54320.1"/>
    </source>
</evidence>
<name>A0A9E7R220_9EURY</name>
<dbReference type="InterPro" id="IPR011330">
    <property type="entry name" value="Glyco_hydro/deAcase_b/a-brl"/>
</dbReference>
<dbReference type="EMBL" id="CP104003">
    <property type="protein sequence ID" value="UWM54320.1"/>
    <property type="molecule type" value="Genomic_DNA"/>
</dbReference>
<accession>A0A9E7R220</accession>
<evidence type="ECO:0000313" key="3">
    <source>
        <dbReference type="Proteomes" id="UP001057580"/>
    </source>
</evidence>
<feature type="compositionally biased region" description="Basic and acidic residues" evidence="1">
    <location>
        <begin position="282"/>
        <end position="291"/>
    </location>
</feature>
<sequence>MLDGHPFALCLTHDVDRPYKNYRGLYRAVTERSPYHLRTALPGQNPYWRFEDVMALEEELGVRSAFYFLREDRLRDRPLRTWLSPRTWRRYAGRYRLSDPAVVDVVRALDDGGWEVGLHGSFESYTSVERLRDEKTALESVLGHPVVGGRQHYLNLEIPETWRYHARIGLRYDTSLGSSTRYGFHHGYRPLRPFDDEFLVFPLTVMENALVEGRDERRVWEECESLLAEAAEHGAVMTVLWHQSCFSERDYPGYGETYRRLVERAIEMGAWVGPPGDLYDRLDLGADRPSEIRTGTGEPRENHHGPETESSTPRRE</sequence>
<feature type="region of interest" description="Disordered" evidence="1">
    <location>
        <begin position="282"/>
        <end position="316"/>
    </location>
</feature>
<dbReference type="RefSeq" id="WP_260593340.1">
    <property type="nucleotide sequence ID" value="NZ_CP104003.1"/>
</dbReference>